<comment type="caution">
    <text evidence="6">The sequence shown here is derived from an EMBL/GenBank/DDBJ whole genome shotgun (WGS) entry which is preliminary data.</text>
</comment>
<dbReference type="GO" id="GO:0016810">
    <property type="term" value="F:hydrolase activity, acting on carbon-nitrogen (but not peptide) bonds"/>
    <property type="evidence" value="ECO:0007669"/>
    <property type="project" value="InterPro"/>
</dbReference>
<dbReference type="PANTHER" id="PTHR11647">
    <property type="entry name" value="HYDRANTOINASE/DIHYDROPYRIMIDINASE FAMILY MEMBER"/>
    <property type="match status" value="1"/>
</dbReference>
<dbReference type="EC" id="3.4.19.-" evidence="1"/>
<feature type="binding site" evidence="4">
    <location>
        <position position="64"/>
    </location>
    <ligand>
        <name>Zn(2+)</name>
        <dbReference type="ChEBI" id="CHEBI:29105"/>
        <label>1</label>
        <note>catalytic</note>
    </ligand>
</feature>
<dbReference type="PIRSF" id="PIRSF001238">
    <property type="entry name" value="IadA"/>
    <property type="match status" value="1"/>
</dbReference>
<keyword evidence="1 6" id="KW-0378">Hydrolase</keyword>
<feature type="binding site" evidence="4">
    <location>
        <position position="225"/>
    </location>
    <ligand>
        <name>Zn(2+)</name>
        <dbReference type="ChEBI" id="CHEBI:29105"/>
        <label>2</label>
        <note>catalytic</note>
    </ligand>
</feature>
<dbReference type="SUPFAM" id="SSF51556">
    <property type="entry name" value="Metallo-dependent hydrolases"/>
    <property type="match status" value="1"/>
</dbReference>
<dbReference type="InterPro" id="IPR010229">
    <property type="entry name" value="Pept_M38_dipep"/>
</dbReference>
<feature type="binding site" evidence="4">
    <location>
        <position position="286"/>
    </location>
    <ligand>
        <name>Zn(2+)</name>
        <dbReference type="ChEBI" id="CHEBI:29105"/>
        <label>1</label>
        <note>catalytic</note>
    </ligand>
</feature>
<keyword evidence="1 4" id="KW-0479">Metal-binding</keyword>
<keyword evidence="1" id="KW-0645">Protease</keyword>
<sequence>MIKIIKNGEVYAPNYLGKKDILIAGDKIGFIKENITVPRKFVDIDIIDASGNYIVPGFIDSHVHITGGGGEGSFRTRTPEIQLTDITKGGVTTVIGVLGTDGTTRSMENLIAKARGLEEEGITTYVYTGSYQVPVRTLTGSIQDDIILIDKIIGVGEVAMSDHRSSQPTVEDFAKLASEARVGGILSGKAGVVNIHVGDGERKIDFIENIVENTEIPITQFLPTHMNRNQSLFQRSISYAKKGGIVDFTTSTNKKFLEEGEVKCSNALRILLEHGVKSNNITFSSDGQGSLPDFDEHGRFIGIGIGKVTSLYSEVRDAIINENVPIDKALSVITANPADILKLPMKGYIQKGRDADIVLLNKENLKIESVIAKGKIMISEGKPIIKGTFE</sequence>
<dbReference type="GO" id="GO:0008237">
    <property type="term" value="F:metallopeptidase activity"/>
    <property type="evidence" value="ECO:0007669"/>
    <property type="project" value="UniProtKB-KW"/>
</dbReference>
<keyword evidence="1" id="KW-0482">Metalloprotease</keyword>
<evidence type="ECO:0000256" key="3">
    <source>
        <dbReference type="PIRSR" id="PIRSR001238-2"/>
    </source>
</evidence>
<dbReference type="InterPro" id="IPR050378">
    <property type="entry name" value="Metallo-dep_Hydrolases_sf"/>
</dbReference>
<evidence type="ECO:0000313" key="6">
    <source>
        <dbReference type="EMBL" id="MCR2043867.1"/>
    </source>
</evidence>
<organism evidence="6 7">
    <name type="scientific">Anaerosalibacter massiliensis</name>
    <dbReference type="NCBI Taxonomy" id="1347392"/>
    <lineage>
        <taxon>Bacteria</taxon>
        <taxon>Bacillati</taxon>
        <taxon>Bacillota</taxon>
        <taxon>Tissierellia</taxon>
        <taxon>Tissierellales</taxon>
        <taxon>Sporanaerobacteraceae</taxon>
        <taxon>Anaerosalibacter</taxon>
    </lineage>
</organism>
<comment type="subcellular location">
    <subcellularLocation>
        <location evidence="1">Cytoplasm</location>
    </subcellularLocation>
</comment>
<comment type="function">
    <text evidence="1">Catalyzes the hydrolytic cleavage of a subset of L-isoaspartyl (L-beta-aspartyl) dipeptides. Used to degrade proteins damaged by L-isoaspartyl residues formation.</text>
</comment>
<feature type="binding site" evidence="3">
    <location>
        <position position="290"/>
    </location>
    <ligand>
        <name>substrate</name>
    </ligand>
</feature>
<dbReference type="RefSeq" id="WP_042680646.1">
    <property type="nucleotide sequence ID" value="NZ_CABKTM010000020.1"/>
</dbReference>
<dbReference type="PANTHER" id="PTHR11647:SF1">
    <property type="entry name" value="COLLAPSIN RESPONSE MEDIATOR PROTEIN"/>
    <property type="match status" value="1"/>
</dbReference>
<dbReference type="AlphaFoldDB" id="A0A9X2MF73"/>
<dbReference type="Proteomes" id="UP001142078">
    <property type="component" value="Unassembled WGS sequence"/>
</dbReference>
<dbReference type="GO" id="GO:0046872">
    <property type="term" value="F:metal ion binding"/>
    <property type="evidence" value="ECO:0007669"/>
    <property type="project" value="UniProtKB-KW"/>
</dbReference>
<feature type="binding site" evidence="4">
    <location>
        <position position="62"/>
    </location>
    <ligand>
        <name>Zn(2+)</name>
        <dbReference type="ChEBI" id="CHEBI:29105"/>
        <label>1</label>
        <note>catalytic</note>
    </ligand>
</feature>
<keyword evidence="7" id="KW-1185">Reference proteome</keyword>
<feature type="binding site" evidence="4">
    <location>
        <position position="196"/>
    </location>
    <ligand>
        <name>Zn(2+)</name>
        <dbReference type="ChEBI" id="CHEBI:29105"/>
        <label>2</label>
        <note>catalytic</note>
    </ligand>
</feature>
<feature type="binding site" evidence="3">
    <location>
        <begin position="69"/>
        <end position="71"/>
    </location>
    <ligand>
        <name>substrate</name>
    </ligand>
</feature>
<protein>
    <recommendedName>
        <fullName evidence="1">Isoaspartyl dipeptidase</fullName>
        <ecNumber evidence="1">3.4.19.-</ecNumber>
    </recommendedName>
</protein>
<dbReference type="GO" id="GO:0005737">
    <property type="term" value="C:cytoplasm"/>
    <property type="evidence" value="ECO:0007669"/>
    <property type="project" value="UniProtKB-SubCell"/>
</dbReference>
<dbReference type="Pfam" id="PF01979">
    <property type="entry name" value="Amidohydro_1"/>
    <property type="match status" value="1"/>
</dbReference>
<gene>
    <name evidence="6" type="primary">iadA</name>
    <name evidence="6" type="ORF">NSA23_07005</name>
</gene>
<feature type="domain" description="Amidohydrolase-related" evidence="5">
    <location>
        <begin position="53"/>
        <end position="377"/>
    </location>
</feature>
<dbReference type="Gene3D" id="2.30.40.10">
    <property type="entry name" value="Urease, subunit C, domain 1"/>
    <property type="match status" value="1"/>
</dbReference>
<dbReference type="Gene3D" id="3.20.20.140">
    <property type="entry name" value="Metal-dependent hydrolases"/>
    <property type="match status" value="1"/>
</dbReference>
<dbReference type="InterPro" id="IPR032466">
    <property type="entry name" value="Metal_Hydrolase"/>
</dbReference>
<dbReference type="GO" id="GO:0006508">
    <property type="term" value="P:proteolysis"/>
    <property type="evidence" value="ECO:0007669"/>
    <property type="project" value="UniProtKB-KW"/>
</dbReference>
<dbReference type="InterPro" id="IPR011059">
    <property type="entry name" value="Metal-dep_hydrolase_composite"/>
</dbReference>
<evidence type="ECO:0000256" key="1">
    <source>
        <dbReference type="PIRNR" id="PIRNR001238"/>
    </source>
</evidence>
<feature type="binding site" evidence="3">
    <location>
        <position position="164"/>
    </location>
    <ligand>
        <name>substrate</name>
    </ligand>
</feature>
<comment type="PTM">
    <text evidence="1">Carboxylation allows a single lysine to coordinate two zinc ions.</text>
</comment>
<dbReference type="InterPro" id="IPR006680">
    <property type="entry name" value="Amidohydro-rel"/>
</dbReference>
<name>A0A9X2MF73_9FIRM</name>
<proteinExistence type="inferred from homology"/>
<comment type="cofactor">
    <cofactor evidence="1 4">
        <name>Zn(2+)</name>
        <dbReference type="ChEBI" id="CHEBI:29105"/>
    </cofactor>
    <text evidence="1 4">Binds 2 Zn(2+) ions per subunit.</text>
</comment>
<feature type="active site" description="Proton acceptor" evidence="2">
    <location>
        <position position="286"/>
    </location>
</feature>
<reference evidence="6" key="1">
    <citation type="submission" date="2022-07" db="EMBL/GenBank/DDBJ databases">
        <title>Enhanced cultured diversity of the mouse gut microbiota enables custom-made synthetic communities.</title>
        <authorList>
            <person name="Afrizal A."/>
        </authorList>
    </citation>
    <scope>NUCLEOTIDE SEQUENCE</scope>
    <source>
        <strain evidence="6">DSM 29482</strain>
    </source>
</reference>
<dbReference type="OrthoDB" id="9775607at2"/>
<feature type="binding site" evidence="3">
    <location>
        <position position="100"/>
    </location>
    <ligand>
        <name>substrate</name>
    </ligand>
</feature>
<evidence type="ECO:0000313" key="7">
    <source>
        <dbReference type="Proteomes" id="UP001142078"/>
    </source>
</evidence>
<feature type="binding site" evidence="3">
    <location>
        <position position="228"/>
    </location>
    <ligand>
        <name>substrate</name>
    </ligand>
</feature>
<dbReference type="EMBL" id="JANJZL010000003">
    <property type="protein sequence ID" value="MCR2043867.1"/>
    <property type="molecule type" value="Genomic_DNA"/>
</dbReference>
<evidence type="ECO:0000259" key="5">
    <source>
        <dbReference type="Pfam" id="PF01979"/>
    </source>
</evidence>
<accession>A0A9X2MF73</accession>
<dbReference type="SUPFAM" id="SSF51338">
    <property type="entry name" value="Composite domain of metallo-dependent hydrolases"/>
    <property type="match status" value="1"/>
</dbReference>
<dbReference type="GO" id="GO:0008798">
    <property type="term" value="F:beta-aspartyl-peptidase activity"/>
    <property type="evidence" value="ECO:0007669"/>
    <property type="project" value="InterPro"/>
</dbReference>
<evidence type="ECO:0000256" key="4">
    <source>
        <dbReference type="PIRSR" id="PIRSR001238-3"/>
    </source>
</evidence>
<feature type="binding site" evidence="3">
    <location>
        <position position="131"/>
    </location>
    <ligand>
        <name>substrate</name>
    </ligand>
</feature>
<evidence type="ECO:0000256" key="2">
    <source>
        <dbReference type="PIRSR" id="PIRSR001238-1"/>
    </source>
</evidence>
<comment type="similarity">
    <text evidence="1">Belongs to the peptidase M38 family.</text>
</comment>
<dbReference type="NCBIfam" id="TIGR01975">
    <property type="entry name" value="isoAsp_dipep"/>
    <property type="match status" value="1"/>
</dbReference>
<keyword evidence="1 4" id="KW-0862">Zinc</keyword>